<feature type="non-terminal residue" evidence="1">
    <location>
        <position position="1"/>
    </location>
</feature>
<organism evidence="1 2">
    <name type="scientific">Lasiosphaeris hirsuta</name>
    <dbReference type="NCBI Taxonomy" id="260670"/>
    <lineage>
        <taxon>Eukaryota</taxon>
        <taxon>Fungi</taxon>
        <taxon>Dikarya</taxon>
        <taxon>Ascomycota</taxon>
        <taxon>Pezizomycotina</taxon>
        <taxon>Sordariomycetes</taxon>
        <taxon>Sordariomycetidae</taxon>
        <taxon>Sordariales</taxon>
        <taxon>Lasiosphaeriaceae</taxon>
        <taxon>Lasiosphaeris</taxon>
    </lineage>
</organism>
<comment type="caution">
    <text evidence="1">The sequence shown here is derived from an EMBL/GenBank/DDBJ whole genome shotgun (WGS) entry which is preliminary data.</text>
</comment>
<protein>
    <submittedName>
        <fullName evidence="1">Uncharacterized protein</fullName>
    </submittedName>
</protein>
<dbReference type="Proteomes" id="UP001172102">
    <property type="component" value="Unassembled WGS sequence"/>
</dbReference>
<sequence length="297" mass="31926">GNGTTTSFQYRVVDARYDSADPSRKGSLATIAASLGNSASPLYECVAQWPESWAGWYEGGHDIIWSDCIWNGAGSGQDKTVSFAVDWKKKVMYLSHTFACSDKKGSDGLATGLITLDFNCSAVAEDGTSYCVPKSTATGARPVLSISTKIAPAPLDATSTCVDNSKSYQSWQLEKWLRQYEMPPGAATLKSDTGPSFKLKSMANNDVFSCVTSGTQNNSIFEGVCKLNSGQVSTTTAKFRFDPKLNLLTITQHWECGNSSTFSAVGVSFVQATCDRGFNSDVFTCTSDPVWIGTEVV</sequence>
<reference evidence="1" key="1">
    <citation type="submission" date="2023-06" db="EMBL/GenBank/DDBJ databases">
        <title>Genome-scale phylogeny and comparative genomics of the fungal order Sordariales.</title>
        <authorList>
            <consortium name="Lawrence Berkeley National Laboratory"/>
            <person name="Hensen N."/>
            <person name="Bonometti L."/>
            <person name="Westerberg I."/>
            <person name="Brannstrom I.O."/>
            <person name="Guillou S."/>
            <person name="Cros-Aarteil S."/>
            <person name="Calhoun S."/>
            <person name="Haridas S."/>
            <person name="Kuo A."/>
            <person name="Mondo S."/>
            <person name="Pangilinan J."/>
            <person name="Riley R."/>
            <person name="Labutti K."/>
            <person name="Andreopoulos B."/>
            <person name="Lipzen A."/>
            <person name="Chen C."/>
            <person name="Yanf M."/>
            <person name="Daum C."/>
            <person name="Ng V."/>
            <person name="Clum A."/>
            <person name="Steindorff A."/>
            <person name="Ohm R."/>
            <person name="Martin F."/>
            <person name="Silar P."/>
            <person name="Natvig D."/>
            <person name="Lalanne C."/>
            <person name="Gautier V."/>
            <person name="Ament-Velasquez S.L."/>
            <person name="Kruys A."/>
            <person name="Hutchinson M.I."/>
            <person name="Powell A.J."/>
            <person name="Barry K."/>
            <person name="Miller A.N."/>
            <person name="Grigoriev I.V."/>
            <person name="Debuchy R."/>
            <person name="Gladieux P."/>
            <person name="Thoren M.H."/>
            <person name="Johannesson H."/>
        </authorList>
    </citation>
    <scope>NUCLEOTIDE SEQUENCE</scope>
    <source>
        <strain evidence="1">SMH4607-1</strain>
    </source>
</reference>
<feature type="non-terminal residue" evidence="1">
    <location>
        <position position="297"/>
    </location>
</feature>
<evidence type="ECO:0000313" key="1">
    <source>
        <dbReference type="EMBL" id="KAK0702191.1"/>
    </source>
</evidence>
<keyword evidence="2" id="KW-1185">Reference proteome</keyword>
<evidence type="ECO:0000313" key="2">
    <source>
        <dbReference type="Proteomes" id="UP001172102"/>
    </source>
</evidence>
<proteinExistence type="predicted"/>
<accession>A0AA39ZRB7</accession>
<gene>
    <name evidence="1" type="ORF">B0H67DRAFT_455401</name>
</gene>
<name>A0AA39ZRB7_9PEZI</name>
<dbReference type="AlphaFoldDB" id="A0AA39ZRB7"/>
<dbReference type="EMBL" id="JAUKUA010000009">
    <property type="protein sequence ID" value="KAK0702191.1"/>
    <property type="molecule type" value="Genomic_DNA"/>
</dbReference>